<dbReference type="EMBL" id="BFAA01009668">
    <property type="protein sequence ID" value="GCB80478.1"/>
    <property type="molecule type" value="Genomic_DNA"/>
</dbReference>
<keyword evidence="2" id="KW-1185">Reference proteome</keyword>
<name>A0A401Q544_SCYTO</name>
<comment type="caution">
    <text evidence="1">The sequence shown here is derived from an EMBL/GenBank/DDBJ whole genome shotgun (WGS) entry which is preliminary data.</text>
</comment>
<accession>A0A401Q544</accession>
<dbReference type="AlphaFoldDB" id="A0A401Q544"/>
<evidence type="ECO:0000313" key="1">
    <source>
        <dbReference type="EMBL" id="GCB80478.1"/>
    </source>
</evidence>
<gene>
    <name evidence="1" type="ORF">scyTo_0016218</name>
</gene>
<organism evidence="1 2">
    <name type="scientific">Scyliorhinus torazame</name>
    <name type="common">Cloudy catshark</name>
    <name type="synonym">Catulus torazame</name>
    <dbReference type="NCBI Taxonomy" id="75743"/>
    <lineage>
        <taxon>Eukaryota</taxon>
        <taxon>Metazoa</taxon>
        <taxon>Chordata</taxon>
        <taxon>Craniata</taxon>
        <taxon>Vertebrata</taxon>
        <taxon>Chondrichthyes</taxon>
        <taxon>Elasmobranchii</taxon>
        <taxon>Galeomorphii</taxon>
        <taxon>Galeoidea</taxon>
        <taxon>Carcharhiniformes</taxon>
        <taxon>Scyliorhinidae</taxon>
        <taxon>Scyliorhinus</taxon>
    </lineage>
</organism>
<dbReference type="Proteomes" id="UP000288216">
    <property type="component" value="Unassembled WGS sequence"/>
</dbReference>
<proteinExistence type="predicted"/>
<evidence type="ECO:0000313" key="2">
    <source>
        <dbReference type="Proteomes" id="UP000288216"/>
    </source>
</evidence>
<protein>
    <submittedName>
        <fullName evidence="1">Uncharacterized protein</fullName>
    </submittedName>
</protein>
<reference evidence="1 2" key="1">
    <citation type="journal article" date="2018" name="Nat. Ecol. Evol.">
        <title>Shark genomes provide insights into elasmobranch evolution and the origin of vertebrates.</title>
        <authorList>
            <person name="Hara Y"/>
            <person name="Yamaguchi K"/>
            <person name="Onimaru K"/>
            <person name="Kadota M"/>
            <person name="Koyanagi M"/>
            <person name="Keeley SD"/>
            <person name="Tatsumi K"/>
            <person name="Tanaka K"/>
            <person name="Motone F"/>
            <person name="Kageyama Y"/>
            <person name="Nozu R"/>
            <person name="Adachi N"/>
            <person name="Nishimura O"/>
            <person name="Nakagawa R"/>
            <person name="Tanegashima C"/>
            <person name="Kiyatake I"/>
            <person name="Matsumoto R"/>
            <person name="Murakumo K"/>
            <person name="Nishida K"/>
            <person name="Terakita A"/>
            <person name="Kuratani S"/>
            <person name="Sato K"/>
            <person name="Hyodo S Kuraku.S."/>
        </authorList>
    </citation>
    <scope>NUCLEOTIDE SEQUENCE [LARGE SCALE GENOMIC DNA]</scope>
</reference>
<sequence>MLHIGSRAEQEKSGSAVWEAKWYFVSASREESRVQYGKREESGVQSEKMSVVLSCDWCAHSPQERKFPLNHV</sequence>